<dbReference type="PANTHER" id="PTHR34597">
    <property type="entry name" value="SLR1661 PROTEIN"/>
    <property type="match status" value="1"/>
</dbReference>
<dbReference type="InterPro" id="IPR051544">
    <property type="entry name" value="TPS_OM_transporter"/>
</dbReference>
<dbReference type="Proteomes" id="UP000000653">
    <property type="component" value="Chromosome"/>
</dbReference>
<reference evidence="7 8" key="1">
    <citation type="journal article" date="2006" name="Genome Biol.">
        <title>Genomic analysis reveals that Pseudomonas aeruginosa virulence is combinatorial.</title>
        <authorList>
            <person name="Lee D.G."/>
            <person name="Urbach J.M."/>
            <person name="Wu G."/>
            <person name="Liberati N.T."/>
            <person name="Feinbaum R.L."/>
            <person name="Miyata S."/>
            <person name="Diggins L.T."/>
            <person name="He J."/>
            <person name="Saucier M."/>
            <person name="Deziel E."/>
            <person name="Friedman L."/>
            <person name="Li L."/>
            <person name="Grills G."/>
            <person name="Montgomery K."/>
            <person name="Kucherlapati R."/>
            <person name="Rahme L.G."/>
            <person name="Ausubel F.M."/>
        </authorList>
    </citation>
    <scope>NUCLEOTIDE SEQUENCE [LARGE SCALE GENOMIC DNA]</scope>
    <source>
        <strain evidence="7 8">UCBPP-PA14</strain>
    </source>
</reference>
<dbReference type="BioCyc" id="PAER208963:G1G74-4961-MONOMER"/>
<evidence type="ECO:0000313" key="7">
    <source>
        <dbReference type="EMBL" id="ABJ13808.1"/>
    </source>
</evidence>
<feature type="domain" description="Haemolysin activator HlyB C-terminal" evidence="5">
    <location>
        <begin position="196"/>
        <end position="503"/>
    </location>
</feature>
<gene>
    <name evidence="7" type="ordered locus">PA14_58890</name>
</gene>
<dbReference type="Pfam" id="PF08479">
    <property type="entry name" value="POTRA_2"/>
    <property type="match status" value="1"/>
</dbReference>
<organism evidence="7 8">
    <name type="scientific">Pseudomonas aeruginosa (strain UCBPP-PA14)</name>
    <dbReference type="NCBI Taxonomy" id="208963"/>
    <lineage>
        <taxon>Bacteria</taxon>
        <taxon>Pseudomonadati</taxon>
        <taxon>Pseudomonadota</taxon>
        <taxon>Gammaproteobacteria</taxon>
        <taxon>Pseudomonadales</taxon>
        <taxon>Pseudomonadaceae</taxon>
        <taxon>Pseudomonas</taxon>
    </lineage>
</organism>
<evidence type="ECO:0000256" key="4">
    <source>
        <dbReference type="SAM" id="MobiDB-lite"/>
    </source>
</evidence>
<evidence type="ECO:0000313" key="8">
    <source>
        <dbReference type="Proteomes" id="UP000000653"/>
    </source>
</evidence>
<feature type="compositionally biased region" description="Basic and acidic residues" evidence="4">
    <location>
        <begin position="38"/>
        <end position="53"/>
    </location>
</feature>
<evidence type="ECO:0000259" key="5">
    <source>
        <dbReference type="Pfam" id="PF03865"/>
    </source>
</evidence>
<evidence type="ECO:0000256" key="2">
    <source>
        <dbReference type="ARBA" id="ARBA00022692"/>
    </source>
</evidence>
<keyword evidence="3" id="KW-0998">Cell outer membrane</keyword>
<protein>
    <submittedName>
        <fullName evidence="7">Putative hemolysin activation/secretion protein</fullName>
    </submittedName>
</protein>
<sequence>MGMAMLSSCLASAAPDAGQALRDVESRRLNLPAPVELDAERPSPEDGVSRAAEEGGPTVLVKRFQLSGNRQLDDRRLLALLHDLPGQELNLSQLHAAAARIGDFYREKGYVLARAFLPAQEIQDGTVRIEVLEGRYGRIELHNTSRTLDRVLLRPLSALERDTAVQGSELERALLLLSDIPGLQAKGTLLPGQAQGTTDLRVEARPGPLVGGRLEADNYGGRYMGEYRLGTTLDFNSPLRLGDQARLSLLGSDRHQRYYRAAYQLPLGSRGTRIGLAHAETTYRLVRDFSRLDAHGRAITDSLFVSQPLLRSRSLSLSTQLQYENKRLRDDQERTGRHSRKEIRLWTASISGNAQDRLFGGGQSGFSLAYAHGQLAIDSAEERLLDRYTIGTAGSFDKIMLNAVRLQHLGDRLQLFAQLNAQWSGGNLDSAEQFDMGGPYGVRAFPLGSYKGYGDEGWQASAELRYSLAPGWQLSSFIDQGAVKFLKHPNTKEGNRNRMAAVGSGATWYGTDHQVSLTAAWPLSQENNIEPERTPRLWLQATRYF</sequence>
<dbReference type="GO" id="GO:0098046">
    <property type="term" value="C:type V protein secretion system complex"/>
    <property type="evidence" value="ECO:0007669"/>
    <property type="project" value="TreeGrafter"/>
</dbReference>
<dbReference type="HOGENOM" id="CLU_021521_2_2_6"/>
<feature type="region of interest" description="Disordered" evidence="4">
    <location>
        <begin position="33"/>
        <end position="54"/>
    </location>
</feature>
<dbReference type="InterPro" id="IPR013686">
    <property type="entry name" value="Polypept-transport_assoc_ShlB"/>
</dbReference>
<dbReference type="Pfam" id="PF03865">
    <property type="entry name" value="ShlB"/>
    <property type="match status" value="1"/>
</dbReference>
<name>A0A0H2ZFY3_PSEAB</name>
<feature type="domain" description="Polypeptide-transport-associated ShlB-type" evidence="6">
    <location>
        <begin position="61"/>
        <end position="134"/>
    </location>
</feature>
<dbReference type="InterPro" id="IPR005565">
    <property type="entry name" value="Hemolysn_activator_HlyB_C"/>
</dbReference>
<proteinExistence type="predicted"/>
<keyword evidence="1" id="KW-0472">Membrane</keyword>
<dbReference type="GO" id="GO:0046819">
    <property type="term" value="P:protein secretion by the type V secretion system"/>
    <property type="evidence" value="ECO:0007669"/>
    <property type="project" value="TreeGrafter"/>
</dbReference>
<keyword evidence="1" id="KW-1134">Transmembrane beta strand</keyword>
<dbReference type="Gene3D" id="3.10.20.310">
    <property type="entry name" value="membrane protein fhac"/>
    <property type="match status" value="1"/>
</dbReference>
<dbReference type="AlphaFoldDB" id="A0A0H2ZFY3"/>
<dbReference type="EMBL" id="CP000438">
    <property type="protein sequence ID" value="ABJ13808.1"/>
    <property type="molecule type" value="Genomic_DNA"/>
</dbReference>
<dbReference type="PANTHER" id="PTHR34597:SF1">
    <property type="entry name" value="HEME_HEMOPEXIN TRANSPORTER PROTEIN HUXB"/>
    <property type="match status" value="1"/>
</dbReference>
<evidence type="ECO:0000256" key="1">
    <source>
        <dbReference type="ARBA" id="ARBA00022452"/>
    </source>
</evidence>
<dbReference type="GO" id="GO:0008320">
    <property type="term" value="F:protein transmembrane transporter activity"/>
    <property type="evidence" value="ECO:0007669"/>
    <property type="project" value="TreeGrafter"/>
</dbReference>
<dbReference type="KEGG" id="pau:PA14_58890"/>
<accession>A0A0H2ZFY3</accession>
<keyword evidence="2" id="KW-0812">Transmembrane</keyword>
<evidence type="ECO:0000259" key="6">
    <source>
        <dbReference type="Pfam" id="PF08479"/>
    </source>
</evidence>
<dbReference type="RefSeq" id="WP_003141362.1">
    <property type="nucleotide sequence ID" value="NC_008463.1"/>
</dbReference>
<dbReference type="Gene3D" id="2.40.160.50">
    <property type="entry name" value="membrane protein fhac: a member of the omp85/tpsb transporter family"/>
    <property type="match status" value="1"/>
</dbReference>
<evidence type="ECO:0000256" key="3">
    <source>
        <dbReference type="ARBA" id="ARBA00023237"/>
    </source>
</evidence>